<keyword evidence="2" id="KW-1185">Reference proteome</keyword>
<organism evidence="1 2">
    <name type="scientific">Kalanchoe fedtschenkoi</name>
    <name type="common">Lavender scallops</name>
    <name type="synonym">South American air plant</name>
    <dbReference type="NCBI Taxonomy" id="63787"/>
    <lineage>
        <taxon>Eukaryota</taxon>
        <taxon>Viridiplantae</taxon>
        <taxon>Streptophyta</taxon>
        <taxon>Embryophyta</taxon>
        <taxon>Tracheophyta</taxon>
        <taxon>Spermatophyta</taxon>
        <taxon>Magnoliopsida</taxon>
        <taxon>eudicotyledons</taxon>
        <taxon>Gunneridae</taxon>
        <taxon>Pentapetalae</taxon>
        <taxon>Saxifragales</taxon>
        <taxon>Crassulaceae</taxon>
        <taxon>Kalanchoe</taxon>
    </lineage>
</organism>
<reference evidence="1" key="1">
    <citation type="submission" date="2021-01" db="UniProtKB">
        <authorList>
            <consortium name="EnsemblPlants"/>
        </authorList>
    </citation>
    <scope>IDENTIFICATION</scope>
</reference>
<dbReference type="PANTHER" id="PTHR33373:SF1">
    <property type="entry name" value="DUF4050 DOMAIN-CONTAINING PROTEIN"/>
    <property type="match status" value="1"/>
</dbReference>
<proteinExistence type="predicted"/>
<evidence type="ECO:0000313" key="2">
    <source>
        <dbReference type="Proteomes" id="UP000594263"/>
    </source>
</evidence>
<dbReference type="Proteomes" id="UP000594263">
    <property type="component" value="Unplaced"/>
</dbReference>
<dbReference type="PANTHER" id="PTHR33373">
    <property type="entry name" value="OS07G0479600 PROTEIN"/>
    <property type="match status" value="1"/>
</dbReference>
<evidence type="ECO:0000313" key="1">
    <source>
        <dbReference type="EnsemblPlants" id="Kaladp0032s0260.3.v1.1"/>
    </source>
</evidence>
<dbReference type="AlphaFoldDB" id="A0A7N0TCZ1"/>
<accession>A0A7N0TCZ1</accession>
<name>A0A7N0TCZ1_KALFE</name>
<sequence length="166" mass="17981">MPTPGADLFENPSFCDQSRGCFGCCNKTPLITTVDKPSQGLPIQGRTVKSLNKSEDLWSSSSSAVDMDSNAIPSQVSASSISTSSQTLDPHSSSAATINHVGKLLMRAYSGPASRFLSLSLFLKWSIFLFKCGSRMACMTKKPLTFAQRPPFPLPVFFRRHSPLAS</sequence>
<protein>
    <submittedName>
        <fullName evidence="1">Uncharacterized protein</fullName>
    </submittedName>
</protein>
<dbReference type="EnsemblPlants" id="Kaladp0032s0260.3.v1.1">
    <property type="protein sequence ID" value="Kaladp0032s0260.3.v1.1"/>
    <property type="gene ID" value="Kaladp0032s0260.v1.1"/>
</dbReference>
<dbReference type="Gramene" id="Kaladp0032s0260.3.v1.1">
    <property type="protein sequence ID" value="Kaladp0032s0260.3.v1.1"/>
    <property type="gene ID" value="Kaladp0032s0260.v1.1"/>
</dbReference>